<reference evidence="1" key="1">
    <citation type="submission" date="2019-12" db="EMBL/GenBank/DDBJ databases">
        <title>Clostridiaceae gen. nov. sp. nov., isolated from sediment in Xinjiang, China.</title>
        <authorList>
            <person name="Zhang R."/>
        </authorList>
    </citation>
    <scope>NUCLEOTIDE SEQUENCE</scope>
    <source>
        <strain evidence="1">D2Q-11</strain>
    </source>
</reference>
<accession>A0A942Z875</accession>
<sequence length="302" mass="35588">MYCFSVVYNNKICNLSDVFNKRFQAINHSINIDSSSYEEGNETIIEFKLNDENNKDITEIKKIVKDYIADGIAETIISKYQYVIIKKHLISKDIYFTQNDIKDIFNKTLEIINKNENGEGDLLTYKINKRAKIFKILLDYLENNNSINIEGFINFRLRFLIEKINDAVEKVIEDLVVEKEFEEFIKMLKYFVDIQSPKVETVNIFFLKDKKYLLYDKDMKLINNDYLKEIAKEMYENDMSYDDLLISSLITIAPTKLILHTQQRKGDDIIKIISSIFNDRVDICSGCNLCTLDNRLNFIKRD</sequence>
<dbReference type="RefSeq" id="WP_203365926.1">
    <property type="nucleotide sequence ID" value="NZ_WSFT01000025.1"/>
</dbReference>
<dbReference type="EMBL" id="WSFT01000025">
    <property type="protein sequence ID" value="MBS4537998.1"/>
    <property type="molecule type" value="Genomic_DNA"/>
</dbReference>
<keyword evidence="2" id="KW-1185">Reference proteome</keyword>
<dbReference type="Proteomes" id="UP000724672">
    <property type="component" value="Unassembled WGS sequence"/>
</dbReference>
<dbReference type="InterPro" id="IPR014199">
    <property type="entry name" value="Spore_YtxC"/>
</dbReference>
<proteinExistence type="predicted"/>
<organism evidence="1 2">
    <name type="scientific">Anaeromonas frigoriresistens</name>
    <dbReference type="NCBI Taxonomy" id="2683708"/>
    <lineage>
        <taxon>Bacteria</taxon>
        <taxon>Bacillati</taxon>
        <taxon>Bacillota</taxon>
        <taxon>Tissierellia</taxon>
        <taxon>Tissierellales</taxon>
        <taxon>Thermohalobacteraceae</taxon>
        <taxon>Anaeromonas</taxon>
    </lineage>
</organism>
<evidence type="ECO:0000313" key="1">
    <source>
        <dbReference type="EMBL" id="MBS4537998.1"/>
    </source>
</evidence>
<protein>
    <submittedName>
        <fullName evidence="1">Sporulation protein YtxC</fullName>
    </submittedName>
</protein>
<gene>
    <name evidence="1" type="ORF">GOQ27_05965</name>
</gene>
<dbReference type="Pfam" id="PF08812">
    <property type="entry name" value="YtxC"/>
    <property type="match status" value="1"/>
</dbReference>
<evidence type="ECO:0000313" key="2">
    <source>
        <dbReference type="Proteomes" id="UP000724672"/>
    </source>
</evidence>
<name>A0A942Z875_9FIRM</name>
<dbReference type="AlphaFoldDB" id="A0A942Z875"/>
<comment type="caution">
    <text evidence="1">The sequence shown here is derived from an EMBL/GenBank/DDBJ whole genome shotgun (WGS) entry which is preliminary data.</text>
</comment>